<dbReference type="AlphaFoldDB" id="A0A0D2P684"/>
<name>A0A0D2P684_HYPSF</name>
<evidence type="ECO:0000313" key="2">
    <source>
        <dbReference type="Proteomes" id="UP000054270"/>
    </source>
</evidence>
<reference evidence="2" key="1">
    <citation type="submission" date="2014-04" db="EMBL/GenBank/DDBJ databases">
        <title>Evolutionary Origins and Diversification of the Mycorrhizal Mutualists.</title>
        <authorList>
            <consortium name="DOE Joint Genome Institute"/>
            <consortium name="Mycorrhizal Genomics Consortium"/>
            <person name="Kohler A."/>
            <person name="Kuo A."/>
            <person name="Nagy L.G."/>
            <person name="Floudas D."/>
            <person name="Copeland A."/>
            <person name="Barry K.W."/>
            <person name="Cichocki N."/>
            <person name="Veneault-Fourrey C."/>
            <person name="LaButti K."/>
            <person name="Lindquist E.A."/>
            <person name="Lipzen A."/>
            <person name="Lundell T."/>
            <person name="Morin E."/>
            <person name="Murat C."/>
            <person name="Riley R."/>
            <person name="Ohm R."/>
            <person name="Sun H."/>
            <person name="Tunlid A."/>
            <person name="Henrissat B."/>
            <person name="Grigoriev I.V."/>
            <person name="Hibbett D.S."/>
            <person name="Martin F."/>
        </authorList>
    </citation>
    <scope>NUCLEOTIDE SEQUENCE [LARGE SCALE GENOMIC DNA]</scope>
    <source>
        <strain evidence="2">FD-334 SS-4</strain>
    </source>
</reference>
<gene>
    <name evidence="1" type="ORF">HYPSUDRAFT_275175</name>
</gene>
<proteinExistence type="predicted"/>
<protein>
    <submittedName>
        <fullName evidence="1">Uncharacterized protein</fullName>
    </submittedName>
</protein>
<dbReference type="EMBL" id="KN817527">
    <property type="protein sequence ID" value="KJA26444.1"/>
    <property type="molecule type" value="Genomic_DNA"/>
</dbReference>
<accession>A0A0D2P684</accession>
<organism evidence="1 2">
    <name type="scientific">Hypholoma sublateritium (strain FD-334 SS-4)</name>
    <dbReference type="NCBI Taxonomy" id="945553"/>
    <lineage>
        <taxon>Eukaryota</taxon>
        <taxon>Fungi</taxon>
        <taxon>Dikarya</taxon>
        <taxon>Basidiomycota</taxon>
        <taxon>Agaricomycotina</taxon>
        <taxon>Agaricomycetes</taxon>
        <taxon>Agaricomycetidae</taxon>
        <taxon>Agaricales</taxon>
        <taxon>Agaricineae</taxon>
        <taxon>Strophariaceae</taxon>
        <taxon>Hypholoma</taxon>
    </lineage>
</organism>
<dbReference type="Proteomes" id="UP000054270">
    <property type="component" value="Unassembled WGS sequence"/>
</dbReference>
<sequence>MYFASRTRNQEFEQMANKRSRRRAVAIFSRVRPGDSERPRPNGPNLDLLTVFRRQVFSAFVVYLYLSVGPPHLRGSDRLTLEVVHAVPEASVHPSDLPPSCLNDAHPI</sequence>
<keyword evidence="2" id="KW-1185">Reference proteome</keyword>
<evidence type="ECO:0000313" key="1">
    <source>
        <dbReference type="EMBL" id="KJA26444.1"/>
    </source>
</evidence>